<dbReference type="GO" id="GO:0000138">
    <property type="term" value="C:Golgi trans cisterna"/>
    <property type="evidence" value="ECO:0007669"/>
    <property type="project" value="TreeGrafter"/>
</dbReference>
<dbReference type="AlphaFoldDB" id="A0A2G8KUE5"/>
<feature type="region of interest" description="Disordered" evidence="1">
    <location>
        <begin position="1"/>
        <end position="24"/>
    </location>
</feature>
<dbReference type="PANTHER" id="PTHR21575">
    <property type="entry name" value="PROTEIN HID1"/>
    <property type="match status" value="1"/>
</dbReference>
<evidence type="ECO:0008006" key="4">
    <source>
        <dbReference type="Google" id="ProtNLM"/>
    </source>
</evidence>
<dbReference type="InterPro" id="IPR026705">
    <property type="entry name" value="Hid-1/Ecm30"/>
</dbReference>
<dbReference type="GO" id="GO:0005797">
    <property type="term" value="C:Golgi medial cisterna"/>
    <property type="evidence" value="ECO:0007669"/>
    <property type="project" value="TreeGrafter"/>
</dbReference>
<comment type="caution">
    <text evidence="2">The sequence shown here is derived from an EMBL/GenBank/DDBJ whole genome shotgun (WGS) entry which is preliminary data.</text>
</comment>
<reference evidence="2 3" key="1">
    <citation type="journal article" date="2017" name="PLoS Biol.">
        <title>The sea cucumber genome provides insights into morphological evolution and visceral regeneration.</title>
        <authorList>
            <person name="Zhang X."/>
            <person name="Sun L."/>
            <person name="Yuan J."/>
            <person name="Sun Y."/>
            <person name="Gao Y."/>
            <person name="Zhang L."/>
            <person name="Li S."/>
            <person name="Dai H."/>
            <person name="Hamel J.F."/>
            <person name="Liu C."/>
            <person name="Yu Y."/>
            <person name="Liu S."/>
            <person name="Lin W."/>
            <person name="Guo K."/>
            <person name="Jin S."/>
            <person name="Xu P."/>
            <person name="Storey K.B."/>
            <person name="Huan P."/>
            <person name="Zhang T."/>
            <person name="Zhou Y."/>
            <person name="Zhang J."/>
            <person name="Lin C."/>
            <person name="Li X."/>
            <person name="Xing L."/>
            <person name="Huo D."/>
            <person name="Sun M."/>
            <person name="Wang L."/>
            <person name="Mercier A."/>
            <person name="Li F."/>
            <person name="Yang H."/>
            <person name="Xiang J."/>
        </authorList>
    </citation>
    <scope>NUCLEOTIDE SEQUENCE [LARGE SCALE GENOMIC DNA]</scope>
    <source>
        <strain evidence="2">Shaxun</strain>
        <tissue evidence="2">Muscle</tissue>
    </source>
</reference>
<evidence type="ECO:0000313" key="2">
    <source>
        <dbReference type="EMBL" id="PIK51628.1"/>
    </source>
</evidence>
<dbReference type="OrthoDB" id="432953at2759"/>
<keyword evidence="3" id="KW-1185">Reference proteome</keyword>
<dbReference type="EMBL" id="MRZV01000363">
    <property type="protein sequence ID" value="PIK51628.1"/>
    <property type="molecule type" value="Genomic_DNA"/>
</dbReference>
<feature type="compositionally biased region" description="Polar residues" evidence="1">
    <location>
        <begin position="1"/>
        <end position="18"/>
    </location>
</feature>
<accession>A0A2G8KUE5</accession>
<dbReference type="Proteomes" id="UP000230750">
    <property type="component" value="Unassembled WGS sequence"/>
</dbReference>
<gene>
    <name evidence="2" type="ORF">BSL78_11500</name>
</gene>
<dbReference type="PANTHER" id="PTHR21575:SF12">
    <property type="entry name" value="PROTEIN HID1"/>
    <property type="match status" value="1"/>
</dbReference>
<evidence type="ECO:0000256" key="1">
    <source>
        <dbReference type="SAM" id="MobiDB-lite"/>
    </source>
</evidence>
<sequence>MRSLSQGVDHTTAQSARHSNIPEHIPPVEAGDDAFWDQFWADTVTNVSDVFALIPAAEIRALREESPSNLATLCYKAVEKLVSAAETGCTAPKEQQIVLNSVRLLTRVLPYIFEDADWRGFFWSTLPGQTEMKY</sequence>
<name>A0A2G8KUE5_STIJA</name>
<proteinExistence type="predicted"/>
<dbReference type="Pfam" id="PF12722">
    <property type="entry name" value="Hid1"/>
    <property type="match status" value="1"/>
</dbReference>
<dbReference type="GO" id="GO:0016020">
    <property type="term" value="C:membrane"/>
    <property type="evidence" value="ECO:0007669"/>
    <property type="project" value="TreeGrafter"/>
</dbReference>
<evidence type="ECO:0000313" key="3">
    <source>
        <dbReference type="Proteomes" id="UP000230750"/>
    </source>
</evidence>
<organism evidence="2 3">
    <name type="scientific">Stichopus japonicus</name>
    <name type="common">Sea cucumber</name>
    <dbReference type="NCBI Taxonomy" id="307972"/>
    <lineage>
        <taxon>Eukaryota</taxon>
        <taxon>Metazoa</taxon>
        <taxon>Echinodermata</taxon>
        <taxon>Eleutherozoa</taxon>
        <taxon>Echinozoa</taxon>
        <taxon>Holothuroidea</taxon>
        <taxon>Aspidochirotacea</taxon>
        <taxon>Aspidochirotida</taxon>
        <taxon>Stichopodidae</taxon>
        <taxon>Apostichopus</taxon>
    </lineage>
</organism>
<protein>
    <recommendedName>
        <fullName evidence="4">Protein HID1</fullName>
    </recommendedName>
</protein>
<dbReference type="STRING" id="307972.A0A2G8KUE5"/>